<feature type="transmembrane region" description="Helical" evidence="1">
    <location>
        <begin position="16"/>
        <end position="33"/>
    </location>
</feature>
<sequence length="226" mass="25952">MVDWTSPAEISRDADVYGKLIFALFGLYVWELFQTSGFEYSIITMKRKFTWPLVLFFFLCRYCLLGSLIGLIISLTIRNPVNCQALYIFNSWAGNMTILCASTCLMLRTIAIWERKLKIVIPLCLLCLAHWVLLWRGMFILKTEYSPSQDACVLISNNHVFLNVTFFMTMGFDLTILVFTMAALVPKKTRSDLWTLLFRDGLVYFIITFCFNALPAILNVINLNGG</sequence>
<dbReference type="OrthoDB" id="3197626at2759"/>
<feature type="transmembrane region" description="Helical" evidence="1">
    <location>
        <begin position="161"/>
        <end position="185"/>
    </location>
</feature>
<protein>
    <submittedName>
        <fullName evidence="2">Uncharacterized protein</fullName>
    </submittedName>
</protein>
<dbReference type="GeneID" id="36331348"/>
<organism evidence="2 3">
    <name type="scientific">Postia placenta MAD-698-R-SB12</name>
    <dbReference type="NCBI Taxonomy" id="670580"/>
    <lineage>
        <taxon>Eukaryota</taxon>
        <taxon>Fungi</taxon>
        <taxon>Dikarya</taxon>
        <taxon>Basidiomycota</taxon>
        <taxon>Agaricomycotina</taxon>
        <taxon>Agaricomycetes</taxon>
        <taxon>Polyporales</taxon>
        <taxon>Adustoporiaceae</taxon>
        <taxon>Rhodonia</taxon>
    </lineage>
</organism>
<feature type="transmembrane region" description="Helical" evidence="1">
    <location>
        <begin position="197"/>
        <end position="221"/>
    </location>
</feature>
<dbReference type="RefSeq" id="XP_024336015.1">
    <property type="nucleotide sequence ID" value="XM_024486399.1"/>
</dbReference>
<accession>A0A1X6MS55</accession>
<feature type="transmembrane region" description="Helical" evidence="1">
    <location>
        <begin position="53"/>
        <end position="73"/>
    </location>
</feature>
<evidence type="ECO:0000313" key="2">
    <source>
        <dbReference type="EMBL" id="OSX59221.1"/>
    </source>
</evidence>
<keyword evidence="1" id="KW-0472">Membrane</keyword>
<proteinExistence type="predicted"/>
<keyword evidence="1" id="KW-0812">Transmembrane</keyword>
<keyword evidence="3" id="KW-1185">Reference proteome</keyword>
<dbReference type="EMBL" id="KZ110602">
    <property type="protein sequence ID" value="OSX59221.1"/>
    <property type="molecule type" value="Genomic_DNA"/>
</dbReference>
<evidence type="ECO:0000313" key="3">
    <source>
        <dbReference type="Proteomes" id="UP000194127"/>
    </source>
</evidence>
<dbReference type="Proteomes" id="UP000194127">
    <property type="component" value="Unassembled WGS sequence"/>
</dbReference>
<evidence type="ECO:0000256" key="1">
    <source>
        <dbReference type="SAM" id="Phobius"/>
    </source>
</evidence>
<dbReference type="AlphaFoldDB" id="A0A1X6MS55"/>
<feature type="transmembrane region" description="Helical" evidence="1">
    <location>
        <begin position="119"/>
        <end position="141"/>
    </location>
</feature>
<reference evidence="2 3" key="1">
    <citation type="submission" date="2017-04" db="EMBL/GenBank/DDBJ databases">
        <title>Genome Sequence of the Model Brown-Rot Fungus Postia placenta SB12.</title>
        <authorList>
            <consortium name="DOE Joint Genome Institute"/>
            <person name="Gaskell J."/>
            <person name="Kersten P."/>
            <person name="Larrondo L.F."/>
            <person name="Canessa P."/>
            <person name="Martinez D."/>
            <person name="Hibbett D."/>
            <person name="Schmoll M."/>
            <person name="Kubicek C.P."/>
            <person name="Martinez A.T."/>
            <person name="Yadav J."/>
            <person name="Master E."/>
            <person name="Magnuson J.K."/>
            <person name="James T."/>
            <person name="Yaver D."/>
            <person name="Berka R."/>
            <person name="Labutti K."/>
            <person name="Lipzen A."/>
            <person name="Aerts A."/>
            <person name="Barry K."/>
            <person name="Henrissat B."/>
            <person name="Blanchette R."/>
            <person name="Grigoriev I."/>
            <person name="Cullen D."/>
        </authorList>
    </citation>
    <scope>NUCLEOTIDE SEQUENCE [LARGE SCALE GENOMIC DNA]</scope>
    <source>
        <strain evidence="2 3">MAD-698-R-SB12</strain>
    </source>
</reference>
<gene>
    <name evidence="2" type="ORF">POSPLADRAFT_1150288</name>
</gene>
<name>A0A1X6MS55_9APHY</name>
<feature type="transmembrane region" description="Helical" evidence="1">
    <location>
        <begin position="85"/>
        <end position="107"/>
    </location>
</feature>
<keyword evidence="1" id="KW-1133">Transmembrane helix</keyword>